<proteinExistence type="predicted"/>
<evidence type="ECO:0000313" key="1">
    <source>
        <dbReference type="EMBL" id="GAH64971.1"/>
    </source>
</evidence>
<reference evidence="1" key="1">
    <citation type="journal article" date="2014" name="Front. Microbiol.">
        <title>High frequency of phylogenetically diverse reductive dehalogenase-homologous genes in deep subseafloor sedimentary metagenomes.</title>
        <authorList>
            <person name="Kawai M."/>
            <person name="Futagami T."/>
            <person name="Toyoda A."/>
            <person name="Takaki Y."/>
            <person name="Nishi S."/>
            <person name="Hori S."/>
            <person name="Arai W."/>
            <person name="Tsubouchi T."/>
            <person name="Morono Y."/>
            <person name="Uchiyama I."/>
            <person name="Ito T."/>
            <person name="Fujiyama A."/>
            <person name="Inagaki F."/>
            <person name="Takami H."/>
        </authorList>
    </citation>
    <scope>NUCLEOTIDE SEQUENCE</scope>
    <source>
        <strain evidence="1">Expedition CK06-06</strain>
    </source>
</reference>
<evidence type="ECO:0008006" key="2">
    <source>
        <dbReference type="Google" id="ProtNLM"/>
    </source>
</evidence>
<gene>
    <name evidence="1" type="ORF">S03H2_42754</name>
</gene>
<feature type="non-terminal residue" evidence="1">
    <location>
        <position position="271"/>
    </location>
</feature>
<accession>X1H499</accession>
<protein>
    <recommendedName>
        <fullName evidence="2">DUF1565 domain-containing protein</fullName>
    </recommendedName>
</protein>
<dbReference type="AlphaFoldDB" id="X1H499"/>
<feature type="non-terminal residue" evidence="1">
    <location>
        <position position="1"/>
    </location>
</feature>
<name>X1H499_9ZZZZ</name>
<dbReference type="InterPro" id="IPR011050">
    <property type="entry name" value="Pectin_lyase_fold/virulence"/>
</dbReference>
<dbReference type="EMBL" id="BARU01026630">
    <property type="protein sequence ID" value="GAH64971.1"/>
    <property type="molecule type" value="Genomic_DNA"/>
</dbReference>
<dbReference type="SUPFAM" id="SSF51126">
    <property type="entry name" value="Pectin lyase-like"/>
    <property type="match status" value="1"/>
</dbReference>
<sequence length="271" mass="28401">NGDGTFGPADPNFSYCDIRGCGGSPDRGGVWDSNFGTDLGGNIDSSPLFTDANSPAGLDGVFGTFDDGLRVLACSPCVDVADGNAAPETDIAGRARIDVFYADNNGVGAPDYADIGAYESLTLWFVDANVTGGDNNGTSWDDAFAYLQDALDYNDVNSGDEIWVAEGIYYPDQNSTHPNGTGLSEESFQLIEGVTVRGGFANTSRHQRGWAAHELLIHETILSGDINDPNDPYDNSYHVVKSADGAVLECFTITGGYADGSGADSNGGGIY</sequence>
<organism evidence="1">
    <name type="scientific">marine sediment metagenome</name>
    <dbReference type="NCBI Taxonomy" id="412755"/>
    <lineage>
        <taxon>unclassified sequences</taxon>
        <taxon>metagenomes</taxon>
        <taxon>ecological metagenomes</taxon>
    </lineage>
</organism>
<comment type="caution">
    <text evidence="1">The sequence shown here is derived from an EMBL/GenBank/DDBJ whole genome shotgun (WGS) entry which is preliminary data.</text>
</comment>